<dbReference type="InterPro" id="IPR045829">
    <property type="entry name" value="PKD_6"/>
</dbReference>
<feature type="domain" description="PKD-like" evidence="2">
    <location>
        <begin position="1967"/>
        <end position="2059"/>
    </location>
</feature>
<feature type="domain" description="PKD-like" evidence="2">
    <location>
        <begin position="1767"/>
        <end position="1858"/>
    </location>
</feature>
<feature type="domain" description="PKD-like" evidence="2">
    <location>
        <begin position="539"/>
        <end position="630"/>
    </location>
</feature>
<dbReference type="Pfam" id="PF19406">
    <property type="entry name" value="PKD_5"/>
    <property type="match status" value="17"/>
</dbReference>
<dbReference type="InterPro" id="IPR025667">
    <property type="entry name" value="SprB_repeat"/>
</dbReference>
<feature type="domain" description="PKD-like" evidence="2">
    <location>
        <begin position="842"/>
        <end position="936"/>
    </location>
</feature>
<feature type="domain" description="PKD-like" evidence="3">
    <location>
        <begin position="343"/>
        <end position="408"/>
    </location>
</feature>
<feature type="domain" description="PKD-like" evidence="2">
    <location>
        <begin position="1867"/>
        <end position="1958"/>
    </location>
</feature>
<feature type="domain" description="PKD-like" evidence="2">
    <location>
        <begin position="1564"/>
        <end position="1655"/>
    </location>
</feature>
<keyword evidence="5" id="KW-1185">Reference proteome</keyword>
<feature type="domain" description="PKD-like" evidence="2">
    <location>
        <begin position="742"/>
        <end position="834"/>
    </location>
</feature>
<dbReference type="Pfam" id="PF13573">
    <property type="entry name" value="SprB"/>
    <property type="match status" value="1"/>
</dbReference>
<feature type="domain" description="PKD-like" evidence="2">
    <location>
        <begin position="1460"/>
        <end position="1551"/>
    </location>
</feature>
<comment type="caution">
    <text evidence="4">The sequence shown here is derived from an EMBL/GenBank/DDBJ whole genome shotgun (WGS) entry which is preliminary data.</text>
</comment>
<feature type="domain" description="PKD-like" evidence="2">
    <location>
        <begin position="1663"/>
        <end position="1758"/>
    </location>
</feature>
<dbReference type="Pfam" id="PF13585">
    <property type="entry name" value="CHU_C"/>
    <property type="match status" value="1"/>
</dbReference>
<dbReference type="Proteomes" id="UP001319080">
    <property type="component" value="Unassembled WGS sequence"/>
</dbReference>
<protein>
    <submittedName>
        <fullName evidence="4">Gliding motility-associated C-terminal domain-containing protein</fullName>
    </submittedName>
</protein>
<dbReference type="InterPro" id="IPR045828">
    <property type="entry name" value="PKD_Bacteroidetes"/>
</dbReference>
<feature type="domain" description="PKD-like" evidence="2">
    <location>
        <begin position="436"/>
        <end position="530"/>
    </location>
</feature>
<feature type="domain" description="PKD-like" evidence="2">
    <location>
        <begin position="945"/>
        <end position="1041"/>
    </location>
</feature>
<evidence type="ECO:0000259" key="3">
    <source>
        <dbReference type="Pfam" id="PF19408"/>
    </source>
</evidence>
<dbReference type="Gene3D" id="2.60.40.10">
    <property type="entry name" value="Immunoglobulins"/>
    <property type="match status" value="1"/>
</dbReference>
<organism evidence="4 5">
    <name type="scientific">Dawidia cretensis</name>
    <dbReference type="NCBI Taxonomy" id="2782350"/>
    <lineage>
        <taxon>Bacteria</taxon>
        <taxon>Pseudomonadati</taxon>
        <taxon>Bacteroidota</taxon>
        <taxon>Cytophagia</taxon>
        <taxon>Cytophagales</taxon>
        <taxon>Chryseotaleaceae</taxon>
        <taxon>Dawidia</taxon>
    </lineage>
</organism>
<evidence type="ECO:0000256" key="1">
    <source>
        <dbReference type="SAM" id="SignalP"/>
    </source>
</evidence>
<proteinExistence type="predicted"/>
<dbReference type="RefSeq" id="WP_254084157.1">
    <property type="nucleotide sequence ID" value="NZ_JAHESE010000007.1"/>
</dbReference>
<accession>A0AAP2GV76</accession>
<evidence type="ECO:0000313" key="5">
    <source>
        <dbReference type="Proteomes" id="UP001319080"/>
    </source>
</evidence>
<reference evidence="4 5" key="1">
    <citation type="submission" date="2021-05" db="EMBL/GenBank/DDBJ databases">
        <title>A Polyphasic approach of four new species of the genus Ohtaekwangia: Ohtaekwangia histidinii sp. nov., Ohtaekwangia cretensis sp. nov., Ohtaekwangia indiensis sp. nov., Ohtaekwangia reichenbachii sp. nov. from diverse environment.</title>
        <authorList>
            <person name="Octaviana S."/>
        </authorList>
    </citation>
    <scope>NUCLEOTIDE SEQUENCE [LARGE SCALE GENOMIC DNA]</scope>
    <source>
        <strain evidence="4 5">PWU5</strain>
    </source>
</reference>
<gene>
    <name evidence="4" type="ORF">KK062_10040</name>
</gene>
<dbReference type="Pfam" id="PF19408">
    <property type="entry name" value="PKD_6"/>
    <property type="match status" value="1"/>
</dbReference>
<keyword evidence="1" id="KW-0732">Signal</keyword>
<feature type="domain" description="PKD-like" evidence="2">
    <location>
        <begin position="2068"/>
        <end position="2161"/>
    </location>
</feature>
<name>A0AAP2GV76_9BACT</name>
<evidence type="ECO:0000259" key="2">
    <source>
        <dbReference type="Pfam" id="PF19406"/>
    </source>
</evidence>
<feature type="domain" description="PKD-like" evidence="2">
    <location>
        <begin position="1049"/>
        <end position="1145"/>
    </location>
</feature>
<feature type="signal peptide" evidence="1">
    <location>
        <begin position="1"/>
        <end position="19"/>
    </location>
</feature>
<dbReference type="NCBIfam" id="TIGR04131">
    <property type="entry name" value="Bac_Flav_CTERM"/>
    <property type="match status" value="1"/>
</dbReference>
<dbReference type="EMBL" id="JAHESE010000007">
    <property type="protein sequence ID" value="MBT1708567.1"/>
    <property type="molecule type" value="Genomic_DNA"/>
</dbReference>
<evidence type="ECO:0000313" key="4">
    <source>
        <dbReference type="EMBL" id="MBT1708567.1"/>
    </source>
</evidence>
<feature type="domain" description="PKD-like" evidence="2">
    <location>
        <begin position="639"/>
        <end position="733"/>
    </location>
</feature>
<feature type="chain" id="PRO_5042933356" evidence="1">
    <location>
        <begin position="20"/>
        <end position="3943"/>
    </location>
</feature>
<feature type="domain" description="PKD-like" evidence="2">
    <location>
        <begin position="1154"/>
        <end position="1249"/>
    </location>
</feature>
<feature type="domain" description="PKD-like" evidence="2">
    <location>
        <begin position="1257"/>
        <end position="1353"/>
    </location>
</feature>
<dbReference type="InterPro" id="IPR013783">
    <property type="entry name" value="Ig-like_fold"/>
</dbReference>
<dbReference type="InterPro" id="IPR026341">
    <property type="entry name" value="T9SS_type_B"/>
</dbReference>
<sequence>MRSIFLASFLVCLSFFAKAQEYTYASPDGLLNVTFTVVNPCGGAGNNGYIQMRVNAASSPVSLIFIDVDPDGNNPPGIETMYDYPNTGAVGAIPVGGTYIHSPTQNLIANVSNWILQDSDNQINTYTFATTGHNPFTMQNITTPVSITPTQNDNTVCTNPVNGQVQGVINGGSKTIGPGSYTYRWESDNGLAGLPLTGITDGTTPLNLAAQLGVPGLPGGTYTLTVTDRYSPCSAVQAFTITDPSPIKQNLTTPSPLNVCVNDPNITLNLDDSESGVNYTIYRNSTATANTFPGTGAGLTMTFPNTGFVDGDTLKVRAVNGFCTPVWMNGYTILRLRPLPDPKLTGLLSVCQNQTLVVYGTDGFKTNYQWTVSAGGTITAGGGVNDSTVTVTWNTPGNQTVSVNYEDIYGCTALTPKSVTVNVRALPVLAEPQEKSICTGDAAAYEILLNPANTPAGTVFNWADPDAGGQATAGVNVPMGAAGTIHINDVLTNLTTDQTTVTYIVTPSYGSGLSCPGDTVHVKIRVNPRPVLVDNQAKEICADEAVGWEIKLAPANKPDGTTFSWPDPDGGGKATAGTNVAMGAAGTIHINDILENATTANIVVNYIITPRVGSCNGTPDTVKITVKPRPVLADNQLKNICDNEAAAYHILLNPAEEPAGTVYNWPDPDGPTGPATAGVNVAMGTPGTFHINDVLRNTGTTPIDVVYVVTPSNPLSSCVGVAKNVTIRVNPKPVLENNQEVEICAGDNVGWEIKLAPLNEPAGTTFSWPDPDGPSGPGTARTNVQADPAGTIHINDPLTNTDPTDLKVYYIITPTVGSCAGIADTVEVTVRPRPVLALNQAKTICADDTTKYHILLNPVDKPDGTIFNWPDPDGPTGPATAGVNVPMGTASTLHINDILKNDGQTAIQVTYVVTPSLPGGCPGTPRNIVFTVNPKPVLADNQAKTICAGTAAGYHILLDPAQQPLGTTYTWADPDGPGVGNPATGRTNVAMGSAATIHINDILTNADITGADIVVNYVIFPRTGACVGDADTVAITVKPRPVVASGQLKTICSGEAANYHINLNPLDVPPGTVFNWPDPDGAGPATAGVDVPMGTAGTFHITDILTNNLPTKVNLDVVYVVTPSHPSATCPGAPQNVTIRVRPVPVVANNQEKEICAGDAVGYHILLTPADRPTGTNFSWPDPDGAGPATGRTNVAMGTAATIHITDALTNTTGEDVVVNYVITPRIGTGPGACAGVADTIQITVKPRPVLLDKQAKTICSNENTAYRIRLNPAELPEGTVFNWPDPDGTGPAKAGVDVLLGTAPTTHINDVLENTGTEPIEVKYIVTPSLPGAPGDCPGVADTIVFTVSPKPVLAANQAKTICAGVAANYRILLTPADKPDGTTFSWPDPDGPTGPATAGVNVPMADVIHIADILQNTTADDIIVKYAITPSVDGCNGAVDTVRITVKPRPVLRDKQIKEICSGDAVDYHILLDPVDKPAGTVFNWADPDGAGGGTAGVAVSMGTAATLHIQDVLTNNTQDSVDVHYIITPSHPASGCDGVADTVTIRVRRIPVLADGQEVEICSGENVGWEIKLNPIGRPLKTTFSWPDPDGAGPATAGTNVLMGPAGTIHINDELRNTSGEPITVNYVITPSRGGLCAGVADTVKVIVNPGPVLADNQFKQICAGDTVNYHIMLNPAERPVGTEFNWPDPDGPTGPATAGVNVSMGTAATLHIKDILQNTTGASIDVLYIITPSTPGLTCEGEPDTVVIRVNPIPVLADGQETEICAGETVGWEIKLNPANQPLGTTFSWADPDAGGPATAGTDVAMGTAGTIHIDDELSNLTDEDIVLHYIITPTVGTCAGDPDTVQVTVKPRPVLLDKQAKIICSGDTVKYRILLAPPDLPGTTLSWPDPDGPTGPATAGVNVLASDLLHITDVLTNTTSVPLVIRYIVTPTDPASSCAGLADTVLITVNPKPVLVALQETEVCSGDAVGYSIRLTPAGLPATTVFNWADPDGTGPATAGANVSVGAVGTVHIDDMLENTNTTTDLVVKYFVIPSADGCTGLGDTIKVTVKARPVLADNQSKVICSGDTVNYSIQLTPADEPLGTTFSWPDPDGAGPATAGTGVPMGAPGTIHIKDILTNIGIAPITVTYVVTPDNVAATCEGIAKNIVITVNPAPNAGTNTIKDECNDQSSYDLLANLNGTPDTGGTWTDLDASGATITGNIIDLTSLSGGNSYRFRYIVDGGGICKPDTAVLTLNIQDAPYAGDDGAGTVCTLDTDYNLYDQLAPVERTPDTNGAWTDIDGSGAVITGHRADFTGVAVGTYTFRYIVPATTACEADTAFVEIEVIDTAPDAGDDNTEVACNNNGAYNLLDALDGTPDAGGIWRDLDGVGRPIVANVINLTDVTAGQYRFRYVLDIPGCGKDSALVTLNINDALSAGDSDTLQICNVAASVNLFNGLGGTPDAGGNWSELTASGRPISPAGVVDLTGIALGTYRFRYIVTNTTPCVNDTAVVTIELGAPPDAGNGGSVPACNSDDAFDLSTGLSSPHDTNGVWTDLDASGGVITGNLIDLTTPVAPGTYRFKYKVSAIGPCVADSTIVTVVVSPAPNAGVGGTDDVCTSEDDYDLFAFLTGSPATGGTWSAAQPASGAVITGNTVDLRGITVAGLYDFLYIVDGVGVCKDDTATVSLNVTLAADAGLPDSVTVCNTNTAYNLFTEGLQGTPDTGGTWTDLDGSLAVLNPTTGVVNFTGVTPAFYRFRYIVTGTLPCQNDTSVVTVKLINTTPDPGIDTEKDVCSSETAYNMYAALDGTPDPGGDWVDVDGSGATITGDLINLTNVATGTYHFRYELDVAGCGSASAILTLNVTEGPDAGDDTTAPVCTDDAASVNLIALLTGSPDAGGSWLDVDATGVPITPAGIANLSSLSIGTYHFDYVVAGTGPCKNDTTRLTIELSNPPNAGQDSTVVMCTTVTSFDLFTALNPAPTSITGTWREITTSGAPIANGVVNLTGIVAGNYVFEYILPTIGTCDGDTARVTLDYRDNLHAGDDNTVAPCSDDPAYDLFAHLPGAPDAGGVWSSPNWPKVLPASGVIDLRGTAQGTYIFHYIIGAGTACKADTATITMNLKEAPSIANAGPDQIICNSPIGLATLGAIKPTPFFGTGTWVTVSPGGFPVSPNDANSQFIGADGRWFMVRWIVTNGTCTPSVDTVIINFKARPEVISPVTVCLNSTGTVKLNASAPGALSYNWYLVPATGPRVFLDNTAAGEFPAGPELVRTATGSFTYEVTAMYNCGGTFSESGATPITVNVSNSGSCGGSNPGNPGTCPGLTKIKIIETLPTCDIPDGGGFTFVLSGVYDVKLENKNTPPALPTAVGLERGDSVIFTGLTAGRYLYTIYTIGSPLDTCKEQIELELKLKTTVTVDSVRNLKNVTCFGGHDGNATIYAHGSVTGQYYFTYVKNGVESEPMLFTPGAPLPGGLPGDDLDDIIVKVDNAPIFTCPATIRLQIRHNTPEITRDYVVTGATCNANDGSITVNNVGGGSGAPYTYSIDGGAFGSDSEFLELAGGKHWVTIRSGSCERVDTVDVTFPGFVDFEVKLPISDAQCTNNGKSGKIMFEFKNPGLYSVGLSNDPTVEPEKYVDVLVTSSMNSTITIDTLRYGDYYIFAKTSSALCATQQGPFLIRGVQAISYDIYTECKDNVVLMSLINVKGDPNASLDIRIFRKFGSEVFFTSVAFDETVAFDKPSLYPFLTIPDEYVIRVTQTNMLCGIMAADQQPYVVHESLSAQVGERTKSYPDIFNGKMEVVNFFGGVVPYDIQIKLDSAAVPGQTYATDWEEVLLNSNLQYEKQYDHLPAGRYSVMVADSIGCAIELIGRVPLDTDIYIPNIFTPNEDGINDLFFIRNLPADNGAKLVISDRWGKQVYSSNAYQNNWDAKDISDGIYFYRLKIGSGEPLAGWVEVLRGTKP</sequence>
<feature type="domain" description="PKD-like" evidence="2">
    <location>
        <begin position="1361"/>
        <end position="1452"/>
    </location>
</feature>